<dbReference type="EMBL" id="WTYE01000001">
    <property type="protein sequence ID" value="MXP33308.1"/>
    <property type="molecule type" value="Genomic_DNA"/>
</dbReference>
<dbReference type="PANTHER" id="PTHR48228">
    <property type="entry name" value="SUCCINYL-COA--D-CITRAMALATE COA-TRANSFERASE"/>
    <property type="match status" value="1"/>
</dbReference>
<dbReference type="AlphaFoldDB" id="A0A845B2W3"/>
<dbReference type="InterPro" id="IPR003673">
    <property type="entry name" value="CoA-Trfase_fam_III"/>
</dbReference>
<feature type="region of interest" description="Disordered" evidence="1">
    <location>
        <begin position="333"/>
        <end position="387"/>
    </location>
</feature>
<gene>
    <name evidence="2" type="ORF">GRI94_01790</name>
    <name evidence="3" type="ORF">GRI94_15880</name>
</gene>
<dbReference type="EMBL" id="WTYE01000001">
    <property type="protein sequence ID" value="MXP30548.1"/>
    <property type="molecule type" value="Genomic_DNA"/>
</dbReference>
<dbReference type="InterPro" id="IPR044855">
    <property type="entry name" value="CoA-Trfase_III_dom3_sf"/>
</dbReference>
<dbReference type="PANTHER" id="PTHR48228:SF5">
    <property type="entry name" value="ALPHA-METHYLACYL-COA RACEMASE"/>
    <property type="match status" value="1"/>
</dbReference>
<sequence length="387" mass="40711">MAQGTKGGPLDGIRIIEFAGIGPGPFCGMMLADHGAEVIRVDRATGGRGGSQPITTKDVLARGRKSIALNLKSEEGVALARKLAASADGIIEGFRPGVMERLGLGPEELLKDNPKLVYGRMTGWGQTGPYCPYAGHDINYIALAGALAHFGRKGGKPTPPINMVGDFGGGGMMLAYGMVSALLSVARGGEGQVIDAAMTDGTAVLMAMMHGMKNTGTWSEQLGVNLLDTGAHFYDTYETADGRFISLGSIEPQFYAELRKRAGLEEDADFDAQMNPAGWAALKDKLTALFKGKTRAEWDAIMEHSDVCYAPVLTMSEAAQHPHNVARDTFIDVGGDTQPAPAPRYSGTATATPEPAPMPGDDTDAVLESLGLNEAERAALRDAGTVN</sequence>
<name>A0A845B2W3_9SPHN</name>
<evidence type="ECO:0000313" key="4">
    <source>
        <dbReference type="Proteomes" id="UP000446786"/>
    </source>
</evidence>
<organism evidence="3 4">
    <name type="scientific">Parerythrobacter jejuensis</name>
    <dbReference type="NCBI Taxonomy" id="795812"/>
    <lineage>
        <taxon>Bacteria</taxon>
        <taxon>Pseudomonadati</taxon>
        <taxon>Pseudomonadota</taxon>
        <taxon>Alphaproteobacteria</taxon>
        <taxon>Sphingomonadales</taxon>
        <taxon>Erythrobacteraceae</taxon>
        <taxon>Parerythrobacter</taxon>
    </lineage>
</organism>
<dbReference type="InterPro" id="IPR023606">
    <property type="entry name" value="CoA-Trfase_III_dom_1_sf"/>
</dbReference>
<protein>
    <submittedName>
        <fullName evidence="3">CoA transferase</fullName>
    </submittedName>
</protein>
<dbReference type="Gene3D" id="3.40.50.10540">
    <property type="entry name" value="Crotonobetainyl-coa:carnitine coa-transferase, domain 1"/>
    <property type="match status" value="1"/>
</dbReference>
<keyword evidence="4" id="KW-1185">Reference proteome</keyword>
<dbReference type="SUPFAM" id="SSF89796">
    <property type="entry name" value="CoA-transferase family III (CaiB/BaiF)"/>
    <property type="match status" value="1"/>
</dbReference>
<keyword evidence="3" id="KW-0808">Transferase</keyword>
<dbReference type="InterPro" id="IPR050509">
    <property type="entry name" value="CoA-transferase_III"/>
</dbReference>
<dbReference type="Proteomes" id="UP000446786">
    <property type="component" value="Unassembled WGS sequence"/>
</dbReference>
<accession>A0A845B2W3</accession>
<evidence type="ECO:0000313" key="3">
    <source>
        <dbReference type="EMBL" id="MXP33308.1"/>
    </source>
</evidence>
<dbReference type="RefSeq" id="WP_160778080.1">
    <property type="nucleotide sequence ID" value="NZ_BAAAZF010000001.1"/>
</dbReference>
<dbReference type="OrthoDB" id="5720311at2"/>
<dbReference type="GO" id="GO:0016740">
    <property type="term" value="F:transferase activity"/>
    <property type="evidence" value="ECO:0007669"/>
    <property type="project" value="UniProtKB-KW"/>
</dbReference>
<comment type="caution">
    <text evidence="3">The sequence shown here is derived from an EMBL/GenBank/DDBJ whole genome shotgun (WGS) entry which is preliminary data.</text>
</comment>
<dbReference type="Gene3D" id="3.30.1540.10">
    <property type="entry name" value="formyl-coa transferase, domain 3"/>
    <property type="match status" value="1"/>
</dbReference>
<evidence type="ECO:0000313" key="2">
    <source>
        <dbReference type="EMBL" id="MXP30548.1"/>
    </source>
</evidence>
<dbReference type="Pfam" id="PF02515">
    <property type="entry name" value="CoA_transf_3"/>
    <property type="match status" value="1"/>
</dbReference>
<evidence type="ECO:0000256" key="1">
    <source>
        <dbReference type="SAM" id="MobiDB-lite"/>
    </source>
</evidence>
<reference evidence="3 4" key="1">
    <citation type="submission" date="2019-12" db="EMBL/GenBank/DDBJ databases">
        <title>Genomic-based taxomic classification of the family Erythrobacteraceae.</title>
        <authorList>
            <person name="Xu L."/>
        </authorList>
    </citation>
    <scope>NUCLEOTIDE SEQUENCE [LARGE SCALE GENOMIC DNA]</scope>
    <source>
        <strain evidence="3 4">JCM 16677</strain>
    </source>
</reference>
<proteinExistence type="predicted"/>